<dbReference type="InterPro" id="IPR013320">
    <property type="entry name" value="ConA-like_dom_sf"/>
</dbReference>
<evidence type="ECO:0000256" key="6">
    <source>
        <dbReference type="ARBA" id="ARBA00023277"/>
    </source>
</evidence>
<evidence type="ECO:0000256" key="7">
    <source>
        <dbReference type="ARBA" id="ARBA00023295"/>
    </source>
</evidence>
<dbReference type="AlphaFoldDB" id="A0AA39WMW5"/>
<keyword evidence="7 9" id="KW-0326">Glycosidase</keyword>
<comment type="caution">
    <text evidence="11">The sequence shown here is derived from an EMBL/GenBank/DDBJ whole genome shotgun (WGS) entry which is preliminary data.</text>
</comment>
<evidence type="ECO:0000313" key="11">
    <source>
        <dbReference type="EMBL" id="KAK0618348.1"/>
    </source>
</evidence>
<gene>
    <name evidence="11" type="ORF">B0T17DRAFT_495360</name>
</gene>
<dbReference type="GO" id="GO:0016162">
    <property type="term" value="F:cellulose 1,4-beta-cellobiosidase activity"/>
    <property type="evidence" value="ECO:0007669"/>
    <property type="project" value="UniProtKB-EC"/>
</dbReference>
<sequence>MYRSLVALTFATAVLGQQVGTLTAEKHPSMPMEVCSAAGSCKKENTAVVLDSNWRWTHVTSGYTNCYSGNSWNETACPDGKTCATNCALDGADYAKTYGISSPSSGALKLQFVTKNSDGTNVGSRVYLMASETKYRTFNLLNKEFTLDVDVSKLPCGLNGAVYFSEMDEDGGLSRFPSNKAGAKYGTGYCDSQCPTDIKFINGEANVDGWEAGSGKTGTCCAEMDIWEANLDSAAYTPHPCKVTTQTKCEGVDCGNGDDRYAGLCDKDGCDFNSFRMGVDDFYGTSKTVDTSEPFTVVTQFITDDGTDTGTLSKINRFYVQGGKVIPNSAAAVEGVDAVNHISDGFCKQQKEAFGDNNYFATVGGMATMGKSLEKMVLVLSVWDDTAVSMNWLDSTFPTDADPTKPGVVRGRCDPGAGLPKTVEAAHPDSYVIYSKIRLGAINSTFAA</sequence>
<evidence type="ECO:0000256" key="5">
    <source>
        <dbReference type="ARBA" id="ARBA00023001"/>
    </source>
</evidence>
<dbReference type="PANTHER" id="PTHR33753:SF2">
    <property type="entry name" value="GLYCOSIDE HYDROLASE FAMILY 7 PROTEIN"/>
    <property type="match status" value="1"/>
</dbReference>
<keyword evidence="6" id="KW-0119">Carbohydrate metabolism</keyword>
<keyword evidence="12" id="KW-1185">Reference proteome</keyword>
<evidence type="ECO:0000256" key="9">
    <source>
        <dbReference type="RuleBase" id="RU361164"/>
    </source>
</evidence>
<dbReference type="Proteomes" id="UP001174934">
    <property type="component" value="Unassembled WGS sequence"/>
</dbReference>
<dbReference type="Pfam" id="PF00840">
    <property type="entry name" value="Glyco_hydro_7"/>
    <property type="match status" value="1"/>
</dbReference>
<accession>A0AA39WMW5</accession>
<dbReference type="SUPFAM" id="SSF49899">
    <property type="entry name" value="Concanavalin A-like lectins/glucanases"/>
    <property type="match status" value="1"/>
</dbReference>
<dbReference type="EMBL" id="JAULSR010000005">
    <property type="protein sequence ID" value="KAK0618348.1"/>
    <property type="molecule type" value="Genomic_DNA"/>
</dbReference>
<reference evidence="11" key="1">
    <citation type="submission" date="2023-06" db="EMBL/GenBank/DDBJ databases">
        <title>Genome-scale phylogeny and comparative genomics of the fungal order Sordariales.</title>
        <authorList>
            <consortium name="Lawrence Berkeley National Laboratory"/>
            <person name="Hensen N."/>
            <person name="Bonometti L."/>
            <person name="Westerberg I."/>
            <person name="Brannstrom I.O."/>
            <person name="Guillou S."/>
            <person name="Cros-Aarteil S."/>
            <person name="Calhoun S."/>
            <person name="Haridas S."/>
            <person name="Kuo A."/>
            <person name="Mondo S."/>
            <person name="Pangilinan J."/>
            <person name="Riley R."/>
            <person name="LaButti K."/>
            <person name="Andreopoulos B."/>
            <person name="Lipzen A."/>
            <person name="Chen C."/>
            <person name="Yanf M."/>
            <person name="Daum C."/>
            <person name="Ng V."/>
            <person name="Clum A."/>
            <person name="Steindorff A."/>
            <person name="Ohm R."/>
            <person name="Martin F."/>
            <person name="Silar P."/>
            <person name="Natvig D."/>
            <person name="Lalanne C."/>
            <person name="Gautier V."/>
            <person name="Ament-velasquez S.L."/>
            <person name="Kruys A."/>
            <person name="Hutchinson M.I."/>
            <person name="Powell A.J."/>
            <person name="Barry K."/>
            <person name="Miller A.N."/>
            <person name="Grigoriev I.V."/>
            <person name="Debuchy R."/>
            <person name="Gladieux P."/>
            <person name="Thoren M.H."/>
            <person name="Johannesson H."/>
        </authorList>
    </citation>
    <scope>NUCLEOTIDE SEQUENCE</scope>
    <source>
        <strain evidence="11">SMH3391-2</strain>
    </source>
</reference>
<name>A0AA39WMW5_9PEZI</name>
<comment type="catalytic activity">
    <reaction evidence="1">
        <text>Hydrolysis of (1-&gt;4)-beta-D-glucosidic linkages in cellulose and cellotetraose, releasing cellobiose from the non-reducing ends of the chains.</text>
        <dbReference type="EC" id="3.2.1.91"/>
    </reaction>
</comment>
<protein>
    <recommendedName>
        <fullName evidence="9">Glucanase</fullName>
        <ecNumber evidence="9">3.2.1.-</ecNumber>
    </recommendedName>
</protein>
<dbReference type="PANTHER" id="PTHR33753">
    <property type="entry name" value="1,4-BETA-D-GLUCAN CELLOBIOHYDROLASE B"/>
    <property type="match status" value="1"/>
</dbReference>
<dbReference type="FunFam" id="2.70.100.10:FF:000001">
    <property type="entry name" value="Glucanase"/>
    <property type="match status" value="1"/>
</dbReference>
<keyword evidence="3 10" id="KW-0732">Signal</keyword>
<organism evidence="11 12">
    <name type="scientific">Bombardia bombarda</name>
    <dbReference type="NCBI Taxonomy" id="252184"/>
    <lineage>
        <taxon>Eukaryota</taxon>
        <taxon>Fungi</taxon>
        <taxon>Dikarya</taxon>
        <taxon>Ascomycota</taxon>
        <taxon>Pezizomycotina</taxon>
        <taxon>Sordariomycetes</taxon>
        <taxon>Sordariomycetidae</taxon>
        <taxon>Sordariales</taxon>
        <taxon>Lasiosphaeriaceae</taxon>
        <taxon>Bombardia</taxon>
    </lineage>
</organism>
<dbReference type="CDD" id="cd07999">
    <property type="entry name" value="GH7_CBH_EG"/>
    <property type="match status" value="1"/>
</dbReference>
<evidence type="ECO:0000256" key="1">
    <source>
        <dbReference type="ARBA" id="ARBA00001641"/>
    </source>
</evidence>
<feature type="signal peptide" evidence="10">
    <location>
        <begin position="1"/>
        <end position="16"/>
    </location>
</feature>
<feature type="chain" id="PRO_5041325145" description="Glucanase" evidence="10">
    <location>
        <begin position="17"/>
        <end position="448"/>
    </location>
</feature>
<comment type="similarity">
    <text evidence="2 9">Belongs to the glycosyl hydrolase 7 (cellulase C) family.</text>
</comment>
<keyword evidence="5 9" id="KW-0136">Cellulose degradation</keyword>
<dbReference type="InterPro" id="IPR001722">
    <property type="entry name" value="Glyco_hydro_7"/>
</dbReference>
<keyword evidence="4 9" id="KW-0378">Hydrolase</keyword>
<evidence type="ECO:0000256" key="10">
    <source>
        <dbReference type="SAM" id="SignalP"/>
    </source>
</evidence>
<proteinExistence type="inferred from homology"/>
<evidence type="ECO:0000313" key="12">
    <source>
        <dbReference type="Proteomes" id="UP001174934"/>
    </source>
</evidence>
<evidence type="ECO:0000256" key="3">
    <source>
        <dbReference type="ARBA" id="ARBA00022729"/>
    </source>
</evidence>
<dbReference type="InterPro" id="IPR037019">
    <property type="entry name" value="Glyco_hydro_7_sf"/>
</dbReference>
<dbReference type="PRINTS" id="PR00734">
    <property type="entry name" value="GLHYDRLASE7"/>
</dbReference>
<dbReference type="EC" id="3.2.1.-" evidence="9"/>
<dbReference type="GO" id="GO:0030245">
    <property type="term" value="P:cellulose catabolic process"/>
    <property type="evidence" value="ECO:0007669"/>
    <property type="project" value="UniProtKB-KW"/>
</dbReference>
<dbReference type="Gene3D" id="2.70.100.10">
    <property type="entry name" value="Glycoside hydrolase, family 7, domain"/>
    <property type="match status" value="1"/>
</dbReference>
<keyword evidence="8 9" id="KW-0624">Polysaccharide degradation</keyword>
<evidence type="ECO:0000256" key="4">
    <source>
        <dbReference type="ARBA" id="ARBA00022801"/>
    </source>
</evidence>
<evidence type="ECO:0000256" key="8">
    <source>
        <dbReference type="ARBA" id="ARBA00023326"/>
    </source>
</evidence>
<evidence type="ECO:0000256" key="2">
    <source>
        <dbReference type="ARBA" id="ARBA00006044"/>
    </source>
</evidence>